<accession>A0A3N4JIJ2</accession>
<dbReference type="EMBL" id="ML120448">
    <property type="protein sequence ID" value="RPA93684.1"/>
    <property type="molecule type" value="Genomic_DNA"/>
</dbReference>
<dbReference type="Proteomes" id="UP000276215">
    <property type="component" value="Unassembled WGS sequence"/>
</dbReference>
<sequence length="90" mass="9680">MEGPLPPPPPPPIASRTDRPWLTSFPFFGLPAREPEVEGGMISNVTRLTGREGVAAEVATSTNCTWTRFMISCILCSAALCCLLSISTWA</sequence>
<proteinExistence type="predicted"/>
<evidence type="ECO:0000313" key="2">
    <source>
        <dbReference type="Proteomes" id="UP000276215"/>
    </source>
</evidence>
<name>A0A3N4JIJ2_9PEZI</name>
<protein>
    <submittedName>
        <fullName evidence="1">Uncharacterized protein</fullName>
    </submittedName>
</protein>
<evidence type="ECO:0000313" key="1">
    <source>
        <dbReference type="EMBL" id="RPA93684.1"/>
    </source>
</evidence>
<keyword evidence="2" id="KW-1185">Reference proteome</keyword>
<gene>
    <name evidence="1" type="ORF">L873DRAFT_1513360</name>
</gene>
<dbReference type="AlphaFoldDB" id="A0A3N4JIJ2"/>
<organism evidence="1 2">
    <name type="scientific">Choiromyces venosus 120613-1</name>
    <dbReference type="NCBI Taxonomy" id="1336337"/>
    <lineage>
        <taxon>Eukaryota</taxon>
        <taxon>Fungi</taxon>
        <taxon>Dikarya</taxon>
        <taxon>Ascomycota</taxon>
        <taxon>Pezizomycotina</taxon>
        <taxon>Pezizomycetes</taxon>
        <taxon>Pezizales</taxon>
        <taxon>Tuberaceae</taxon>
        <taxon>Choiromyces</taxon>
    </lineage>
</organism>
<reference evidence="1 2" key="1">
    <citation type="journal article" date="2018" name="Nat. Ecol. Evol.">
        <title>Pezizomycetes genomes reveal the molecular basis of ectomycorrhizal truffle lifestyle.</title>
        <authorList>
            <person name="Murat C."/>
            <person name="Payen T."/>
            <person name="Noel B."/>
            <person name="Kuo A."/>
            <person name="Morin E."/>
            <person name="Chen J."/>
            <person name="Kohler A."/>
            <person name="Krizsan K."/>
            <person name="Balestrini R."/>
            <person name="Da Silva C."/>
            <person name="Montanini B."/>
            <person name="Hainaut M."/>
            <person name="Levati E."/>
            <person name="Barry K.W."/>
            <person name="Belfiori B."/>
            <person name="Cichocki N."/>
            <person name="Clum A."/>
            <person name="Dockter R.B."/>
            <person name="Fauchery L."/>
            <person name="Guy J."/>
            <person name="Iotti M."/>
            <person name="Le Tacon F."/>
            <person name="Lindquist E.A."/>
            <person name="Lipzen A."/>
            <person name="Malagnac F."/>
            <person name="Mello A."/>
            <person name="Molinier V."/>
            <person name="Miyauchi S."/>
            <person name="Poulain J."/>
            <person name="Riccioni C."/>
            <person name="Rubini A."/>
            <person name="Sitrit Y."/>
            <person name="Splivallo R."/>
            <person name="Traeger S."/>
            <person name="Wang M."/>
            <person name="Zifcakova L."/>
            <person name="Wipf D."/>
            <person name="Zambonelli A."/>
            <person name="Paolocci F."/>
            <person name="Nowrousian M."/>
            <person name="Ottonello S."/>
            <person name="Baldrian P."/>
            <person name="Spatafora J.W."/>
            <person name="Henrissat B."/>
            <person name="Nagy L.G."/>
            <person name="Aury J.M."/>
            <person name="Wincker P."/>
            <person name="Grigoriev I.V."/>
            <person name="Bonfante P."/>
            <person name="Martin F.M."/>
        </authorList>
    </citation>
    <scope>NUCLEOTIDE SEQUENCE [LARGE SCALE GENOMIC DNA]</scope>
    <source>
        <strain evidence="1 2">120613-1</strain>
    </source>
</reference>